<dbReference type="SUPFAM" id="SSF47384">
    <property type="entry name" value="Homodimeric domain of signal transducing histidine kinase"/>
    <property type="match status" value="1"/>
</dbReference>
<dbReference type="Gene3D" id="1.10.287.130">
    <property type="match status" value="1"/>
</dbReference>
<organism evidence="10">
    <name type="scientific">Clostridium tertium</name>
    <dbReference type="NCBI Taxonomy" id="1559"/>
    <lineage>
        <taxon>Bacteria</taxon>
        <taxon>Bacillati</taxon>
        <taxon>Bacillota</taxon>
        <taxon>Clostridia</taxon>
        <taxon>Eubacteriales</taxon>
        <taxon>Clostridiaceae</taxon>
        <taxon>Clostridium</taxon>
    </lineage>
</organism>
<comment type="catalytic activity">
    <reaction evidence="1">
        <text>ATP + protein L-histidine = ADP + protein N-phospho-L-histidine.</text>
        <dbReference type="EC" id="2.7.13.3"/>
    </reaction>
</comment>
<dbReference type="PANTHER" id="PTHR43711:SF26">
    <property type="entry name" value="SENSOR HISTIDINE KINASE RCSC"/>
    <property type="match status" value="1"/>
</dbReference>
<dbReference type="Pfam" id="PF00512">
    <property type="entry name" value="HisKA"/>
    <property type="match status" value="1"/>
</dbReference>
<keyword evidence="6" id="KW-0902">Two-component regulatory system</keyword>
<dbReference type="AlphaFoldDB" id="A0A6N3AQ96"/>
<dbReference type="PRINTS" id="PR00344">
    <property type="entry name" value="BCTRLSENSOR"/>
</dbReference>
<protein>
    <recommendedName>
        <fullName evidence="2">histidine kinase</fullName>
        <ecNumber evidence="2">2.7.13.3</ecNumber>
    </recommendedName>
</protein>
<feature type="transmembrane region" description="Helical" evidence="8">
    <location>
        <begin position="197"/>
        <end position="215"/>
    </location>
</feature>
<feature type="transmembrane region" description="Helical" evidence="8">
    <location>
        <begin position="12"/>
        <end position="34"/>
    </location>
</feature>
<dbReference type="EC" id="2.7.13.3" evidence="2"/>
<gene>
    <name evidence="10" type="primary">tmoS</name>
    <name evidence="10" type="ORF">CTLFYP3_01039</name>
</gene>
<keyword evidence="3" id="KW-0597">Phosphoprotein</keyword>
<keyword evidence="4 10" id="KW-0808">Transferase</keyword>
<keyword evidence="7" id="KW-0175">Coiled coil</keyword>
<dbReference type="InterPro" id="IPR003661">
    <property type="entry name" value="HisK_dim/P_dom"/>
</dbReference>
<feature type="domain" description="Histidine kinase" evidence="9">
    <location>
        <begin position="421"/>
        <end position="641"/>
    </location>
</feature>
<evidence type="ECO:0000256" key="1">
    <source>
        <dbReference type="ARBA" id="ARBA00000085"/>
    </source>
</evidence>
<dbReference type="SMART" id="SM00387">
    <property type="entry name" value="HATPase_c"/>
    <property type="match status" value="1"/>
</dbReference>
<dbReference type="InterPro" id="IPR036890">
    <property type="entry name" value="HATPase_C_sf"/>
</dbReference>
<dbReference type="SUPFAM" id="SSF55874">
    <property type="entry name" value="ATPase domain of HSP90 chaperone/DNA topoisomerase II/histidine kinase"/>
    <property type="match status" value="1"/>
</dbReference>
<dbReference type="SMART" id="SM00388">
    <property type="entry name" value="HisKA"/>
    <property type="match status" value="1"/>
</dbReference>
<dbReference type="InterPro" id="IPR050736">
    <property type="entry name" value="Sensor_HK_Regulatory"/>
</dbReference>
<dbReference type="Gene3D" id="3.30.565.10">
    <property type="entry name" value="Histidine kinase-like ATPase, C-terminal domain"/>
    <property type="match status" value="1"/>
</dbReference>
<reference evidence="10" key="1">
    <citation type="submission" date="2019-11" db="EMBL/GenBank/DDBJ databases">
        <authorList>
            <person name="Feng L."/>
        </authorList>
    </citation>
    <scope>NUCLEOTIDE SEQUENCE</scope>
    <source>
        <strain evidence="10">CTertiumLFYP3</strain>
    </source>
</reference>
<evidence type="ECO:0000256" key="8">
    <source>
        <dbReference type="SAM" id="Phobius"/>
    </source>
</evidence>
<dbReference type="InterPro" id="IPR005467">
    <property type="entry name" value="His_kinase_dom"/>
</dbReference>
<evidence type="ECO:0000256" key="3">
    <source>
        <dbReference type="ARBA" id="ARBA00022553"/>
    </source>
</evidence>
<keyword evidence="8" id="KW-1133">Transmembrane helix</keyword>
<keyword evidence="5 10" id="KW-0418">Kinase</keyword>
<dbReference type="InterPro" id="IPR004358">
    <property type="entry name" value="Sig_transdc_His_kin-like_C"/>
</dbReference>
<sequence length="672" mass="78468">MKMTSEKVSYRYKGSVSNIFVPMIIILTILSMVFKLRSEYMFIVKIICFAIAVMIFIISMIKIGNKDLGILKHIGIGSVFIALVRFIDIEFYTGINDILIILFYSQVINIRELMNIMLSIFFYEKGKSPLWQSIFFLSTTPFIYFGIKGGNKALVLISEAYSDYFILFISEVIIILLYVIIIALYNKYNYKKDKIWILINGLLIVLSSLFVYLSRVLNIDLTYLIGLSKIIMYFLIYDKFEEILLYNAFSNAYESLNKAKETKRNLNKALKRREKELLELNLLIEKSEKRYYDVVQAFSKGLLLFENNFLTYSNYNDECYYERDPSRYPRNELMELSTIISRITGEYHSKDDEIEDFTTEIVITDENGEKRNLEIYLVKIYGNKKLLVFNDITDIIKKRKEIVNIEKKIKDENIKEEFYSNISHELRTPINVIYSALQLNDIYLKNNEISKINKNNEIIKQNCLRLIRTISNFIDSNKLNEGFLEVDKKIYNVVEIIENIVLACDYYMKLRNINLIFDPEREEIKFLCDKGQIERIMLNILSNSLKYGKDNGHIYVTVNIKDYSSIVIKVVNDAEAIPEDKRKDIFEKFTKVNSSLNRPSEGSGLGLFLTKGLVKNHNGEISISTGVKYGNTFKIVFPYDESIEDEDIIPTVGLKINPLEEKVDIEFSDIYF</sequence>
<evidence type="ECO:0000256" key="4">
    <source>
        <dbReference type="ARBA" id="ARBA00022679"/>
    </source>
</evidence>
<feature type="transmembrane region" description="Helical" evidence="8">
    <location>
        <begin position="99"/>
        <end position="123"/>
    </location>
</feature>
<proteinExistence type="predicted"/>
<dbReference type="InterPro" id="IPR003594">
    <property type="entry name" value="HATPase_dom"/>
</dbReference>
<keyword evidence="8" id="KW-0472">Membrane</keyword>
<feature type="coiled-coil region" evidence="7">
    <location>
        <begin position="253"/>
        <end position="290"/>
    </location>
</feature>
<dbReference type="PROSITE" id="PS50109">
    <property type="entry name" value="HIS_KIN"/>
    <property type="match status" value="1"/>
</dbReference>
<evidence type="ECO:0000256" key="5">
    <source>
        <dbReference type="ARBA" id="ARBA00022777"/>
    </source>
</evidence>
<dbReference type="GO" id="GO:0000155">
    <property type="term" value="F:phosphorelay sensor kinase activity"/>
    <property type="evidence" value="ECO:0007669"/>
    <property type="project" value="InterPro"/>
</dbReference>
<dbReference type="Pfam" id="PF02518">
    <property type="entry name" value="HATPase_c"/>
    <property type="match status" value="1"/>
</dbReference>
<evidence type="ECO:0000256" key="2">
    <source>
        <dbReference type="ARBA" id="ARBA00012438"/>
    </source>
</evidence>
<feature type="transmembrane region" description="Helical" evidence="8">
    <location>
        <begin position="167"/>
        <end position="185"/>
    </location>
</feature>
<evidence type="ECO:0000259" key="9">
    <source>
        <dbReference type="PROSITE" id="PS50109"/>
    </source>
</evidence>
<dbReference type="EMBL" id="CACRTO010000008">
    <property type="protein sequence ID" value="VYT93053.1"/>
    <property type="molecule type" value="Genomic_DNA"/>
</dbReference>
<accession>A0A6N3AQ96</accession>
<dbReference type="CDD" id="cd00082">
    <property type="entry name" value="HisKA"/>
    <property type="match status" value="1"/>
</dbReference>
<dbReference type="PANTHER" id="PTHR43711">
    <property type="entry name" value="TWO-COMPONENT HISTIDINE KINASE"/>
    <property type="match status" value="1"/>
</dbReference>
<name>A0A6N3AQ96_9CLOT</name>
<feature type="transmembrane region" description="Helical" evidence="8">
    <location>
        <begin position="130"/>
        <end position="147"/>
    </location>
</feature>
<keyword evidence="8" id="KW-0812">Transmembrane</keyword>
<feature type="transmembrane region" description="Helical" evidence="8">
    <location>
        <begin position="70"/>
        <end position="87"/>
    </location>
</feature>
<feature type="transmembrane region" description="Helical" evidence="8">
    <location>
        <begin position="40"/>
        <end position="58"/>
    </location>
</feature>
<evidence type="ECO:0000313" key="10">
    <source>
        <dbReference type="EMBL" id="VYT93053.1"/>
    </source>
</evidence>
<dbReference type="InterPro" id="IPR036097">
    <property type="entry name" value="HisK_dim/P_sf"/>
</dbReference>
<evidence type="ECO:0000256" key="6">
    <source>
        <dbReference type="ARBA" id="ARBA00023012"/>
    </source>
</evidence>
<evidence type="ECO:0000256" key="7">
    <source>
        <dbReference type="SAM" id="Coils"/>
    </source>
</evidence>